<feature type="compositionally biased region" description="Basic and acidic residues" evidence="2">
    <location>
        <begin position="645"/>
        <end position="654"/>
    </location>
</feature>
<protein>
    <recommendedName>
        <fullName evidence="3">Kri1-like C-terminal domain-containing protein</fullName>
    </recommendedName>
</protein>
<dbReference type="Gene3D" id="3.10.450.50">
    <property type="match status" value="1"/>
</dbReference>
<feature type="compositionally biased region" description="Acidic residues" evidence="2">
    <location>
        <begin position="366"/>
        <end position="380"/>
    </location>
</feature>
<keyword evidence="5" id="KW-1185">Reference proteome</keyword>
<dbReference type="AlphaFoldDB" id="A0A8H5HHK9"/>
<name>A0A8H5HHK9_9AGAR</name>
<evidence type="ECO:0000313" key="4">
    <source>
        <dbReference type="EMBL" id="KAF5383395.1"/>
    </source>
</evidence>
<feature type="domain" description="Kri1-like C-terminal" evidence="3">
    <location>
        <begin position="472"/>
        <end position="551"/>
    </location>
</feature>
<feature type="region of interest" description="Disordered" evidence="2">
    <location>
        <begin position="225"/>
        <end position="276"/>
    </location>
</feature>
<dbReference type="GO" id="GO:0000447">
    <property type="term" value="P:endonucleolytic cleavage in ITS1 to separate SSU-rRNA from 5.8S rRNA and LSU-rRNA from tricistronic rRNA transcript (SSU-rRNA, 5.8S rRNA, LSU-rRNA)"/>
    <property type="evidence" value="ECO:0007669"/>
    <property type="project" value="TreeGrafter"/>
</dbReference>
<feature type="compositionally biased region" description="Basic residues" evidence="2">
    <location>
        <begin position="635"/>
        <end position="644"/>
    </location>
</feature>
<feature type="region of interest" description="Disordered" evidence="2">
    <location>
        <begin position="126"/>
        <end position="157"/>
    </location>
</feature>
<gene>
    <name evidence="4" type="ORF">D9757_006159</name>
</gene>
<feature type="compositionally biased region" description="Basic and acidic residues" evidence="2">
    <location>
        <begin position="174"/>
        <end position="183"/>
    </location>
</feature>
<dbReference type="EMBL" id="JAACJN010000047">
    <property type="protein sequence ID" value="KAF5383395.1"/>
    <property type="molecule type" value="Genomic_DNA"/>
</dbReference>
<dbReference type="PANTHER" id="PTHR14490">
    <property type="entry name" value="ZINC FINGER, ZZ TYPE"/>
    <property type="match status" value="1"/>
</dbReference>
<dbReference type="Proteomes" id="UP000518752">
    <property type="component" value="Unassembled WGS sequence"/>
</dbReference>
<dbReference type="Pfam" id="PF12936">
    <property type="entry name" value="Kri1_C"/>
    <property type="match status" value="1"/>
</dbReference>
<feature type="compositionally biased region" description="Basic residues" evidence="2">
    <location>
        <begin position="425"/>
        <end position="434"/>
    </location>
</feature>
<evidence type="ECO:0000256" key="1">
    <source>
        <dbReference type="ARBA" id="ARBA00007473"/>
    </source>
</evidence>
<accession>A0A8H5HHK9</accession>
<reference evidence="4 5" key="1">
    <citation type="journal article" date="2020" name="ISME J.">
        <title>Uncovering the hidden diversity of litter-decomposition mechanisms in mushroom-forming fungi.</title>
        <authorList>
            <person name="Floudas D."/>
            <person name="Bentzer J."/>
            <person name="Ahren D."/>
            <person name="Johansson T."/>
            <person name="Persson P."/>
            <person name="Tunlid A."/>
        </authorList>
    </citation>
    <scope>NUCLEOTIDE SEQUENCE [LARGE SCALE GENOMIC DNA]</scope>
    <source>
        <strain evidence="4 5">CBS 406.79</strain>
    </source>
</reference>
<proteinExistence type="inferred from homology"/>
<feature type="region of interest" description="Disordered" evidence="2">
    <location>
        <begin position="171"/>
        <end position="205"/>
    </location>
</feature>
<feature type="region of interest" description="Disordered" evidence="2">
    <location>
        <begin position="290"/>
        <end position="337"/>
    </location>
</feature>
<evidence type="ECO:0000256" key="2">
    <source>
        <dbReference type="SAM" id="MobiDB-lite"/>
    </source>
</evidence>
<feature type="compositionally biased region" description="Basic and acidic residues" evidence="2">
    <location>
        <begin position="139"/>
        <end position="157"/>
    </location>
</feature>
<dbReference type="Pfam" id="PF05178">
    <property type="entry name" value="Kri1"/>
    <property type="match status" value="1"/>
</dbReference>
<organism evidence="4 5">
    <name type="scientific">Collybiopsis confluens</name>
    <dbReference type="NCBI Taxonomy" id="2823264"/>
    <lineage>
        <taxon>Eukaryota</taxon>
        <taxon>Fungi</taxon>
        <taxon>Dikarya</taxon>
        <taxon>Basidiomycota</taxon>
        <taxon>Agaricomycotina</taxon>
        <taxon>Agaricomycetes</taxon>
        <taxon>Agaricomycetidae</taxon>
        <taxon>Agaricales</taxon>
        <taxon>Marasmiineae</taxon>
        <taxon>Omphalotaceae</taxon>
        <taxon>Collybiopsis</taxon>
    </lineage>
</organism>
<dbReference type="GO" id="GO:0030686">
    <property type="term" value="C:90S preribosome"/>
    <property type="evidence" value="ECO:0007669"/>
    <property type="project" value="TreeGrafter"/>
</dbReference>
<dbReference type="InterPro" id="IPR024626">
    <property type="entry name" value="Kri1-like_C"/>
</dbReference>
<evidence type="ECO:0000313" key="5">
    <source>
        <dbReference type="Proteomes" id="UP000518752"/>
    </source>
</evidence>
<dbReference type="PANTHER" id="PTHR14490:SF5">
    <property type="entry name" value="PROTEIN KRI1 HOMOLOG"/>
    <property type="match status" value="1"/>
</dbReference>
<feature type="compositionally biased region" description="Basic and acidic residues" evidence="2">
    <location>
        <begin position="414"/>
        <end position="424"/>
    </location>
</feature>
<sequence>MWYGSEAEEEEEEADTDSESDESEDEDGEELTPAVDVAILRTLARIKKKDPEIYNSNSGIFEEEQKKLGPAKLIIKHSKDKSKPITFRQVAFEAQLDAGSRSPSPEVLTHAEEQRRLRAETIAAFHQVGDNNTDGDDFLVPREKTNDELEKEEEEYRSFLEREVGGDLKSLVSVEERNWKDEAALPVEPKKKKRGKNQAKSDEDAQEFLMNYILNRGWIDRTAHRVPTYKEVISTKQKGKNRLQEEDEDTEESDSLEEDDKRPPTNDPEVDEDDFEEIVDRFESSYNFRFEEPDAAVIQTHPRNIPSLVRREDTTRKHARERRKQRKEEEFQQKREEVKRLKALKMKEMRAKLDRIGKEGGRNFEDDPGLQELDLEGDWDPEAHDRQMAGLYGDEAEYDEESKPTWDDEIDIGDIGKESEPENHSKRKKNKKKNKNEAVDNYGVEVDAMDADIEKLEEEEEWDGTEEMRKRRVEEYMDEVYGLEFNDLVGGMPTRFHYTHVQSQDFLLTPAEILMATDAELNEYMGIKKYAPYRKDGKWDSKRGDRLKDLKRKITERGHGGDGAATTQEDKPGKKRKGKKERMKMKMTAAYPSTENAENDSDGPEKATVDGNLKRKRSSGDDEVEQGSQNESGTQKKRRRRHTKKDAISADRTARVHTAHGKIVPMNSDVVKSGTVALGALILSRLHWLQHFVFKDFYVIQPSTQIIFFSGLGQCHPMWTPSPLKYEPPDDQSPNLQTALAFIDARNLWVSPDGPDGVDQMLSLFDESLEHRILPQPVLSKNQYREYVRGLLAFICEYKVTLHDVIESHGNSIVIHASSVGTSVSGATFFNEYMFVLHFKASETPGELPRIANVKEFVDSKVTVEFFQEERRRAKLKEEHRIA</sequence>
<comment type="similarity">
    <text evidence="1">Belongs to the KRI1 family.</text>
</comment>
<dbReference type="SUPFAM" id="SSF54427">
    <property type="entry name" value="NTF2-like"/>
    <property type="match status" value="1"/>
</dbReference>
<dbReference type="GO" id="GO:0005730">
    <property type="term" value="C:nucleolus"/>
    <property type="evidence" value="ECO:0007669"/>
    <property type="project" value="TreeGrafter"/>
</dbReference>
<evidence type="ECO:0000259" key="3">
    <source>
        <dbReference type="Pfam" id="PF12936"/>
    </source>
</evidence>
<dbReference type="OrthoDB" id="10252032at2759"/>
<comment type="caution">
    <text evidence="4">The sequence shown here is derived from an EMBL/GenBank/DDBJ whole genome shotgun (WGS) entry which is preliminary data.</text>
</comment>
<feature type="region of interest" description="Disordered" evidence="2">
    <location>
        <begin position="552"/>
        <end position="660"/>
    </location>
</feature>
<feature type="region of interest" description="Disordered" evidence="2">
    <location>
        <begin position="1"/>
        <end position="34"/>
    </location>
</feature>
<dbReference type="InterPro" id="IPR032710">
    <property type="entry name" value="NTF2-like_dom_sf"/>
</dbReference>
<dbReference type="InterPro" id="IPR018034">
    <property type="entry name" value="Kri1"/>
</dbReference>
<feature type="compositionally biased region" description="Basic and acidic residues" evidence="2">
    <location>
        <begin position="326"/>
        <end position="337"/>
    </location>
</feature>
<feature type="compositionally biased region" description="Acidic residues" evidence="2">
    <location>
        <begin position="1"/>
        <end position="30"/>
    </location>
</feature>
<feature type="compositionally biased region" description="Basic residues" evidence="2">
    <location>
        <begin position="573"/>
        <end position="585"/>
    </location>
</feature>
<feature type="region of interest" description="Disordered" evidence="2">
    <location>
        <begin position="357"/>
        <end position="436"/>
    </location>
</feature>
<feature type="compositionally biased region" description="Acidic residues" evidence="2">
    <location>
        <begin position="245"/>
        <end position="258"/>
    </location>
</feature>